<dbReference type="PROSITE" id="PS50011">
    <property type="entry name" value="PROTEIN_KINASE_DOM"/>
    <property type="match status" value="1"/>
</dbReference>
<protein>
    <recommendedName>
        <fullName evidence="2">Protein kinase domain-containing protein</fullName>
    </recommendedName>
</protein>
<evidence type="ECO:0000259" key="2">
    <source>
        <dbReference type="PROSITE" id="PS50011"/>
    </source>
</evidence>
<dbReference type="AlphaFoldDB" id="A0A6A5K323"/>
<reference evidence="3" key="1">
    <citation type="submission" date="2020-01" db="EMBL/GenBank/DDBJ databases">
        <authorList>
            <consortium name="DOE Joint Genome Institute"/>
            <person name="Haridas S."/>
            <person name="Albert R."/>
            <person name="Binder M."/>
            <person name="Bloem J."/>
            <person name="Labutti K."/>
            <person name="Salamov A."/>
            <person name="Andreopoulos B."/>
            <person name="Baker S.E."/>
            <person name="Barry K."/>
            <person name="Bills G."/>
            <person name="Bluhm B.H."/>
            <person name="Cannon C."/>
            <person name="Castanera R."/>
            <person name="Culley D.E."/>
            <person name="Daum C."/>
            <person name="Ezra D."/>
            <person name="Gonzalez J.B."/>
            <person name="Henrissat B."/>
            <person name="Kuo A."/>
            <person name="Liang C."/>
            <person name="Lipzen A."/>
            <person name="Lutzoni F."/>
            <person name="Magnuson J."/>
            <person name="Mondo S."/>
            <person name="Nolan M."/>
            <person name="Ohm R."/>
            <person name="Pangilinan J."/>
            <person name="Park H.-J."/>
            <person name="Ramirez L."/>
            <person name="Alfaro M."/>
            <person name="Sun H."/>
            <person name="Tritt A."/>
            <person name="Yoshinaga Y."/>
            <person name="Zwiers L.-H."/>
            <person name="Turgeon B.G."/>
            <person name="Goodwin S.B."/>
            <person name="Spatafora J.W."/>
            <person name="Crous P.W."/>
            <person name="Grigoriev I.V."/>
        </authorList>
    </citation>
    <scope>NUCLEOTIDE SEQUENCE</scope>
    <source>
        <strain evidence="3">P77</strain>
    </source>
</reference>
<sequence length="694" mass="76374">MVLRHGRLACALADFGTCGTSGQSVEEYGIIPGTPGFRAPENYKSSDFHNWVNQPTQDVYGLGLVVFSVVTNDRAPPFIPDSEKLQHDDVRVLNSIKPSHHLHAKLLSEYELACDGEIDGRLATTMAALYAGIIGPPVERPFNFVAKAQWLLKAIELGHFPAINAIYEDTNTFQIIEVSGTSLLLFRRPSFKSSTLLLPLLLKQLKQAAATADIIALNLLVFLGGEIPDHVQFKYEISPSANSLQRELYEAFPALDEEPYFEQYLQRDLQIVDSDAMDLIAARRENQGLKCAYNNDIEGFMQEAEDLTKDGLQHALEYAVLGSSSNVVPYILGHFHLDLNGAMEEGSSDADWMSINTNTEEGEEGEEQEEEEEEEDPEAYENEIESQLEGDDNESQPHPEPNFHLFQPFEQIRFFDSALVLGRTSIVQAFIENGATISPASGHKPSSLHFLARFDDEQLMAIVCASCADKVVLREIMESKPSTGPIENISALDINMHASKWHNVLVMIQQTTGGFSRETTSSLLLTAVSRMHPAPPSVLCAILDCGSDPDIAHQSAKPPLYRTIGTSNVLATAIILSYGASVSCSDGCDFATSAKECIEEIDCYSGIEVYDEGGEVCVGGLQRMKIAAQTVYSLVLLARRKEGDWKVEIGKCVENYPHDCKGKVWRVDKIDPAEATMLLEISCAIENNINGVGT</sequence>
<feature type="domain" description="Protein kinase" evidence="2">
    <location>
        <begin position="1"/>
        <end position="261"/>
    </location>
</feature>
<dbReference type="Gene3D" id="1.25.40.20">
    <property type="entry name" value="Ankyrin repeat-containing domain"/>
    <property type="match status" value="1"/>
</dbReference>
<proteinExistence type="predicted"/>
<dbReference type="GO" id="GO:0005524">
    <property type="term" value="F:ATP binding"/>
    <property type="evidence" value="ECO:0007669"/>
    <property type="project" value="InterPro"/>
</dbReference>
<dbReference type="Gene3D" id="1.10.510.10">
    <property type="entry name" value="Transferase(Phosphotransferase) domain 1"/>
    <property type="match status" value="1"/>
</dbReference>
<feature type="region of interest" description="Disordered" evidence="1">
    <location>
        <begin position="359"/>
        <end position="403"/>
    </location>
</feature>
<evidence type="ECO:0000256" key="1">
    <source>
        <dbReference type="SAM" id="MobiDB-lite"/>
    </source>
</evidence>
<evidence type="ECO:0000313" key="3">
    <source>
        <dbReference type="EMBL" id="KAF1828987.1"/>
    </source>
</evidence>
<dbReference type="GO" id="GO:0004672">
    <property type="term" value="F:protein kinase activity"/>
    <property type="evidence" value="ECO:0007669"/>
    <property type="project" value="InterPro"/>
</dbReference>
<accession>A0A6A5K323</accession>
<organism evidence="3 4">
    <name type="scientific">Decorospora gaudefroyi</name>
    <dbReference type="NCBI Taxonomy" id="184978"/>
    <lineage>
        <taxon>Eukaryota</taxon>
        <taxon>Fungi</taxon>
        <taxon>Dikarya</taxon>
        <taxon>Ascomycota</taxon>
        <taxon>Pezizomycotina</taxon>
        <taxon>Dothideomycetes</taxon>
        <taxon>Pleosporomycetidae</taxon>
        <taxon>Pleosporales</taxon>
        <taxon>Pleosporineae</taxon>
        <taxon>Pleosporaceae</taxon>
        <taxon>Decorospora</taxon>
    </lineage>
</organism>
<name>A0A6A5K323_9PLEO</name>
<evidence type="ECO:0000313" key="4">
    <source>
        <dbReference type="Proteomes" id="UP000800040"/>
    </source>
</evidence>
<dbReference type="InterPro" id="IPR000719">
    <property type="entry name" value="Prot_kinase_dom"/>
</dbReference>
<dbReference type="InterPro" id="IPR036770">
    <property type="entry name" value="Ankyrin_rpt-contain_sf"/>
</dbReference>
<dbReference type="InterPro" id="IPR011009">
    <property type="entry name" value="Kinase-like_dom_sf"/>
</dbReference>
<dbReference type="OrthoDB" id="4062651at2759"/>
<gene>
    <name evidence="3" type="ORF">BDW02DRAFT_602942</name>
</gene>
<keyword evidence="4" id="KW-1185">Reference proteome</keyword>
<dbReference type="SUPFAM" id="SSF56112">
    <property type="entry name" value="Protein kinase-like (PK-like)"/>
    <property type="match status" value="1"/>
</dbReference>
<feature type="compositionally biased region" description="Acidic residues" evidence="1">
    <location>
        <begin position="360"/>
        <end position="394"/>
    </location>
</feature>
<dbReference type="Proteomes" id="UP000800040">
    <property type="component" value="Unassembled WGS sequence"/>
</dbReference>
<dbReference type="EMBL" id="ML975476">
    <property type="protein sequence ID" value="KAF1828987.1"/>
    <property type="molecule type" value="Genomic_DNA"/>
</dbReference>